<dbReference type="InterPro" id="IPR018775">
    <property type="entry name" value="RlaP"/>
</dbReference>
<organism evidence="1 2">
    <name type="scientific">Streptomyces phage Tomas</name>
    <dbReference type="NCBI Taxonomy" id="2914443"/>
    <lineage>
        <taxon>Viruses</taxon>
        <taxon>Duplodnaviria</taxon>
        <taxon>Heunggongvirae</taxon>
        <taxon>Uroviricota</taxon>
        <taxon>Caudoviricetes</taxon>
        <taxon>Stanwilliamsviridae</taxon>
        <taxon>Boydwoodruffvirinae</taxon>
        <taxon>Tomasvirus</taxon>
        <taxon>Tomasvirus tomas</taxon>
    </lineage>
</organism>
<accession>A0AA49BT07</accession>
<dbReference type="RefSeq" id="YP_010651234.1">
    <property type="nucleotide sequence ID" value="NC_070781.1"/>
</dbReference>
<protein>
    <submittedName>
        <fullName evidence="1">Nucleotidyltransferase</fullName>
    </submittedName>
</protein>
<dbReference type="EMBL" id="OL829978">
    <property type="protein sequence ID" value="UMO76295.1"/>
    <property type="molecule type" value="Genomic_DNA"/>
</dbReference>
<keyword evidence="2" id="KW-1185">Reference proteome</keyword>
<name>A0AA49BT07_9CAUD</name>
<reference evidence="1" key="1">
    <citation type="submission" date="2021-12" db="EMBL/GenBank/DDBJ databases">
        <authorList>
            <person name="Khadka S."/>
            <person name="Uribe D.A."/>
            <person name="Klipsch I.N."/>
            <person name="Rene S.R."/>
            <person name="Jimenez M.L."/>
            <person name="Saini B.K."/>
            <person name="Zugasti M."/>
            <person name="Bullon R.M."/>
            <person name="Sharp C.D."/>
            <person name="Kapinga K.O."/>
            <person name="Warner C.P."/>
            <person name="Sarinana J."/>
            <person name="Jimenez A."/>
            <person name="Layton S.R."/>
            <person name="Nayek S."/>
            <person name="Hughes L.E."/>
            <person name="Garlena R.A."/>
            <person name="Russell D.A."/>
            <person name="Jacobs-Sera D."/>
            <person name="Hatfull G.F."/>
        </authorList>
    </citation>
    <scope>NUCLEOTIDE SEQUENCE</scope>
</reference>
<evidence type="ECO:0000313" key="1">
    <source>
        <dbReference type="EMBL" id="UMO76295.1"/>
    </source>
</evidence>
<gene>
    <name evidence="1" type="primary">112</name>
    <name evidence="1" type="ORF">SEA_TOMAS_112</name>
</gene>
<dbReference type="Pfam" id="PF10127">
    <property type="entry name" value="RlaP"/>
    <property type="match status" value="1"/>
</dbReference>
<sequence>MTVLLRTIHGSHLYGLAHAGSDRDIYEVVATKRTRRKRNIKQTIVDGVDKTVVDMSTFMNMVDECVPQALEALWTPVAEIDKINEFRTQYRVNRAKMREVYIRTALNFAKNDDYKRRRHAVRLLLNLGTAMEFGKFNPELSGMDKLIINATMNPDANKYEDVFVELIDEVQKWT</sequence>
<dbReference type="KEGG" id="vg:77926830"/>
<proteinExistence type="predicted"/>
<dbReference type="GeneID" id="77926830"/>
<evidence type="ECO:0000313" key="2">
    <source>
        <dbReference type="Proteomes" id="UP001202581"/>
    </source>
</evidence>
<dbReference type="Proteomes" id="UP001202581">
    <property type="component" value="Segment"/>
</dbReference>